<dbReference type="CDD" id="cd00130">
    <property type="entry name" value="PAS"/>
    <property type="match status" value="1"/>
</dbReference>
<evidence type="ECO:0000313" key="8">
    <source>
        <dbReference type="Proteomes" id="UP000621447"/>
    </source>
</evidence>
<dbReference type="NCBIfam" id="TIGR00229">
    <property type="entry name" value="sensory_box"/>
    <property type="match status" value="1"/>
</dbReference>
<evidence type="ECO:0000256" key="1">
    <source>
        <dbReference type="ARBA" id="ARBA00023224"/>
    </source>
</evidence>
<dbReference type="Pfam" id="PF00015">
    <property type="entry name" value="MCPsignal"/>
    <property type="match status" value="1"/>
</dbReference>
<organism evidence="7 8">
    <name type="scientific">Sphingomonas hominis</name>
    <dbReference type="NCBI Taxonomy" id="2741495"/>
    <lineage>
        <taxon>Bacteria</taxon>
        <taxon>Pseudomonadati</taxon>
        <taxon>Pseudomonadota</taxon>
        <taxon>Alphaproteobacteria</taxon>
        <taxon>Sphingomonadales</taxon>
        <taxon>Sphingomonadaceae</taxon>
        <taxon>Sphingomonas</taxon>
    </lineage>
</organism>
<dbReference type="SUPFAM" id="SSF55785">
    <property type="entry name" value="PYP-like sensor domain (PAS domain)"/>
    <property type="match status" value="1"/>
</dbReference>
<protein>
    <submittedName>
        <fullName evidence="7">PAS domain-containing methyl-accepting chemotaxis protein</fullName>
    </submittedName>
</protein>
<reference evidence="7 8" key="1">
    <citation type="submission" date="2020-06" db="EMBL/GenBank/DDBJ databases">
        <title>Sphingomonas hominis sp. nov., a member of the Sphingomonas, isolated from the hair of a 22-year-old girl.</title>
        <authorList>
            <person name="Zhang D.-F."/>
            <person name="Cui X.-W."/>
        </authorList>
    </citation>
    <scope>NUCLEOTIDE SEQUENCE [LARGE SCALE GENOMIC DNA]</scope>
    <source>
        <strain evidence="7 8">HHU CXW</strain>
    </source>
</reference>
<dbReference type="SUPFAM" id="SSF58104">
    <property type="entry name" value="Methyl-accepting chemotaxis protein (MCP) signaling domain"/>
    <property type="match status" value="1"/>
</dbReference>
<dbReference type="Pfam" id="PF08448">
    <property type="entry name" value="PAS_4"/>
    <property type="match status" value="1"/>
</dbReference>
<dbReference type="PANTHER" id="PTHR32089">
    <property type="entry name" value="METHYL-ACCEPTING CHEMOTAXIS PROTEIN MCPB"/>
    <property type="match status" value="1"/>
</dbReference>
<proteinExistence type="inferred from homology"/>
<dbReference type="PROSITE" id="PS50113">
    <property type="entry name" value="PAC"/>
    <property type="match status" value="1"/>
</dbReference>
<comment type="similarity">
    <text evidence="2">Belongs to the methyl-accepting chemotaxis (MCP) protein family.</text>
</comment>
<feature type="domain" description="Methyl-accepting transducer" evidence="4">
    <location>
        <begin position="131"/>
        <end position="203"/>
    </location>
</feature>
<evidence type="ECO:0000259" key="5">
    <source>
        <dbReference type="PROSITE" id="PS50112"/>
    </source>
</evidence>
<keyword evidence="8" id="KW-1185">Reference proteome</keyword>
<dbReference type="InterPro" id="IPR004089">
    <property type="entry name" value="MCPsignal_dom"/>
</dbReference>
<dbReference type="InterPro" id="IPR013656">
    <property type="entry name" value="PAS_4"/>
</dbReference>
<dbReference type="Gene3D" id="3.30.450.20">
    <property type="entry name" value="PAS domain"/>
    <property type="match status" value="1"/>
</dbReference>
<dbReference type="InterPro" id="IPR000700">
    <property type="entry name" value="PAS-assoc_C"/>
</dbReference>
<comment type="caution">
    <text evidence="7">The sequence shown here is derived from an EMBL/GenBank/DDBJ whole genome shotgun (WGS) entry which is preliminary data.</text>
</comment>
<dbReference type="InterPro" id="IPR000014">
    <property type="entry name" value="PAS"/>
</dbReference>
<evidence type="ECO:0000259" key="6">
    <source>
        <dbReference type="PROSITE" id="PS50113"/>
    </source>
</evidence>
<evidence type="ECO:0000256" key="2">
    <source>
        <dbReference type="ARBA" id="ARBA00029447"/>
    </source>
</evidence>
<dbReference type="InterPro" id="IPR035965">
    <property type="entry name" value="PAS-like_dom_sf"/>
</dbReference>
<dbReference type="InterPro" id="IPR004090">
    <property type="entry name" value="Chemotax_Me-accpt_rcpt"/>
</dbReference>
<accession>A0ABX2JK46</accession>
<name>A0ABX2JK46_9SPHN</name>
<feature type="domain" description="PAS" evidence="5">
    <location>
        <begin position="1"/>
        <end position="31"/>
    </location>
</feature>
<dbReference type="Proteomes" id="UP000621447">
    <property type="component" value="Unassembled WGS sequence"/>
</dbReference>
<dbReference type="EMBL" id="JABULH010000005">
    <property type="protein sequence ID" value="NTS65850.1"/>
    <property type="molecule type" value="Genomic_DNA"/>
</dbReference>
<dbReference type="PRINTS" id="PR00260">
    <property type="entry name" value="CHEMTRNSDUCR"/>
</dbReference>
<dbReference type="Gene3D" id="6.10.250.3200">
    <property type="match status" value="1"/>
</dbReference>
<feature type="domain" description="PAC" evidence="6">
    <location>
        <begin position="60"/>
        <end position="112"/>
    </location>
</feature>
<dbReference type="PROSITE" id="PS50111">
    <property type="entry name" value="CHEMOTAXIS_TRANSDUC_2"/>
    <property type="match status" value="1"/>
</dbReference>
<evidence type="ECO:0000313" key="7">
    <source>
        <dbReference type="EMBL" id="NTS65850.1"/>
    </source>
</evidence>
<gene>
    <name evidence="7" type="ORF">HRV97_11840</name>
</gene>
<keyword evidence="1 3" id="KW-0807">Transducer</keyword>
<evidence type="ECO:0000256" key="3">
    <source>
        <dbReference type="PROSITE-ProRule" id="PRU00284"/>
    </source>
</evidence>
<dbReference type="PROSITE" id="PS50112">
    <property type="entry name" value="PAS"/>
    <property type="match status" value="1"/>
</dbReference>
<dbReference type="PANTHER" id="PTHR32089:SF112">
    <property type="entry name" value="LYSOZYME-LIKE PROTEIN-RELATED"/>
    <property type="match status" value="1"/>
</dbReference>
<evidence type="ECO:0000259" key="4">
    <source>
        <dbReference type="PROSITE" id="PS50111"/>
    </source>
</evidence>
<sequence length="203" mass="22278">MIEFTMDGVVTWANDRFLTIVGYRLDEIVGRHHRVLCFDNQADTPAYAEFWRKLGSGRFDQGEYPRRDARGEEVWLQATYTPVLGPPGMPERVLKIATDITRQVKLEREVQAHLDQSRVSGAALVERGTVMENTMAQVAEIVSSISAIAKQTNLLALNATIEAARAGEAGRGFAVVASEVKKLARDTHDAAGRAARLVAAQGD</sequence>